<proteinExistence type="predicted"/>
<dbReference type="Proteomes" id="UP001163321">
    <property type="component" value="Chromosome 7"/>
</dbReference>
<dbReference type="EMBL" id="CM047586">
    <property type="protein sequence ID" value="KAI9909157.1"/>
    <property type="molecule type" value="Genomic_DNA"/>
</dbReference>
<protein>
    <submittedName>
        <fullName evidence="1">Uncharacterized protein</fullName>
    </submittedName>
</protein>
<evidence type="ECO:0000313" key="1">
    <source>
        <dbReference type="EMBL" id="KAI9909157.1"/>
    </source>
</evidence>
<organism evidence="1 2">
    <name type="scientific">Peronosclerospora sorghi</name>
    <dbReference type="NCBI Taxonomy" id="230839"/>
    <lineage>
        <taxon>Eukaryota</taxon>
        <taxon>Sar</taxon>
        <taxon>Stramenopiles</taxon>
        <taxon>Oomycota</taxon>
        <taxon>Peronosporomycetes</taxon>
        <taxon>Peronosporales</taxon>
        <taxon>Peronosporaceae</taxon>
        <taxon>Peronosclerospora</taxon>
    </lineage>
</organism>
<evidence type="ECO:0000313" key="2">
    <source>
        <dbReference type="Proteomes" id="UP001163321"/>
    </source>
</evidence>
<reference evidence="1 2" key="1">
    <citation type="journal article" date="2022" name="bioRxiv">
        <title>The genome of the oomycete Peronosclerospora sorghi, a cosmopolitan pathogen of maize and sorghum, is inflated with dispersed pseudogenes.</title>
        <authorList>
            <person name="Fletcher K."/>
            <person name="Martin F."/>
            <person name="Isakeit T."/>
            <person name="Cavanaugh K."/>
            <person name="Magill C."/>
            <person name="Michelmore R."/>
        </authorList>
    </citation>
    <scope>NUCLEOTIDE SEQUENCE [LARGE SCALE GENOMIC DNA]</scope>
    <source>
        <strain evidence="1">P6</strain>
    </source>
</reference>
<accession>A0ACC0VRP5</accession>
<keyword evidence="2" id="KW-1185">Reference proteome</keyword>
<name>A0ACC0VRP5_9STRA</name>
<gene>
    <name evidence="1" type="ORF">PsorP6_014854</name>
</gene>
<sequence length="182" mass="20104">MQSNVFNQSYISLIKDVMDRRRHVRQLLLKAAQARARDALTLKRKGHETNLVAPFSPSPRAVIDAVWTKLEAAQMALLPTELLVDLGCGDGRWLISGVNRFKCHALGIEVDPQLVTRANKVVQMHPLKDQIEVKVGDIMLADISSAKLVIVYAFASSLGGIAHRLKEQLNMNALVLSMGVRA</sequence>
<comment type="caution">
    <text evidence="1">The sequence shown here is derived from an EMBL/GenBank/DDBJ whole genome shotgun (WGS) entry which is preliminary data.</text>
</comment>